<proteinExistence type="predicted"/>
<gene>
    <name evidence="1" type="ORF">UFOPK1767_00643</name>
</gene>
<dbReference type="EMBL" id="CAEZTZ010000076">
    <property type="protein sequence ID" value="CAB4586060.1"/>
    <property type="molecule type" value="Genomic_DNA"/>
</dbReference>
<organism evidence="1">
    <name type="scientific">freshwater metagenome</name>
    <dbReference type="NCBI Taxonomy" id="449393"/>
    <lineage>
        <taxon>unclassified sequences</taxon>
        <taxon>metagenomes</taxon>
        <taxon>ecological metagenomes</taxon>
    </lineage>
</organism>
<name>A0A6J6FBR8_9ZZZZ</name>
<protein>
    <submittedName>
        <fullName evidence="1">Unannotated protein</fullName>
    </submittedName>
</protein>
<reference evidence="1" key="1">
    <citation type="submission" date="2020-05" db="EMBL/GenBank/DDBJ databases">
        <authorList>
            <person name="Chiriac C."/>
            <person name="Salcher M."/>
            <person name="Ghai R."/>
            <person name="Kavagutti S V."/>
        </authorList>
    </citation>
    <scope>NUCLEOTIDE SEQUENCE</scope>
</reference>
<sequence length="145" mass="16489">MLVGQRSDCLLRTEPLEGKDLVVGDKFGLGFSDGVDFSRPVMDNLWFAVGGLNVVDRAEGRSEVHLQAGLFENFSDCRVGQSLTRVHFALGNRHVSMLFAIDHEYLQFPVDNAPRDRARRDDRFGFSHLFFPREFRAEYSDMSVS</sequence>
<evidence type="ECO:0000313" key="1">
    <source>
        <dbReference type="EMBL" id="CAB4586060.1"/>
    </source>
</evidence>
<dbReference type="AlphaFoldDB" id="A0A6J6FBR8"/>
<accession>A0A6J6FBR8</accession>